<keyword evidence="4" id="KW-1185">Reference proteome</keyword>
<dbReference type="SUPFAM" id="SSF47923">
    <property type="entry name" value="Ypt/Rab-GAP domain of gyp1p"/>
    <property type="match status" value="1"/>
</dbReference>
<evidence type="ECO:0000313" key="5">
    <source>
        <dbReference type="Proteomes" id="UP000663877"/>
    </source>
</evidence>
<dbReference type="AlphaFoldDB" id="A0A814JIM6"/>
<evidence type="ECO:0000313" key="4">
    <source>
        <dbReference type="Proteomes" id="UP000663832"/>
    </source>
</evidence>
<dbReference type="Gene3D" id="1.10.472.80">
    <property type="entry name" value="Ypt/Rab-GAP domain of gyp1p, domain 3"/>
    <property type="match status" value="1"/>
</dbReference>
<evidence type="ECO:0000313" key="2">
    <source>
        <dbReference type="EMBL" id="CAF1038164.1"/>
    </source>
</evidence>
<gene>
    <name evidence="2" type="ORF">BJG266_LOCUS17913</name>
    <name evidence="3" type="ORF">QVE165_LOCUS29286</name>
</gene>
<feature type="domain" description="Rab-GAP TBC" evidence="1">
    <location>
        <begin position="221"/>
        <end position="444"/>
    </location>
</feature>
<comment type="caution">
    <text evidence="2">The sequence shown here is derived from an EMBL/GenBank/DDBJ whole genome shotgun (WGS) entry which is preliminary data.</text>
</comment>
<dbReference type="Proteomes" id="UP000663877">
    <property type="component" value="Unassembled WGS sequence"/>
</dbReference>
<organism evidence="2 5">
    <name type="scientific">Adineta steineri</name>
    <dbReference type="NCBI Taxonomy" id="433720"/>
    <lineage>
        <taxon>Eukaryota</taxon>
        <taxon>Metazoa</taxon>
        <taxon>Spiralia</taxon>
        <taxon>Gnathifera</taxon>
        <taxon>Rotifera</taxon>
        <taxon>Eurotatoria</taxon>
        <taxon>Bdelloidea</taxon>
        <taxon>Adinetida</taxon>
        <taxon>Adinetidae</taxon>
        <taxon>Adineta</taxon>
    </lineage>
</organism>
<evidence type="ECO:0000313" key="3">
    <source>
        <dbReference type="EMBL" id="CAF1265371.1"/>
    </source>
</evidence>
<proteinExistence type="predicted"/>
<dbReference type="PROSITE" id="PS50086">
    <property type="entry name" value="TBC_RABGAP"/>
    <property type="match status" value="1"/>
</dbReference>
<dbReference type="OrthoDB" id="10249775at2759"/>
<dbReference type="EMBL" id="CAJNOI010000089">
    <property type="protein sequence ID" value="CAF1038164.1"/>
    <property type="molecule type" value="Genomic_DNA"/>
</dbReference>
<dbReference type="Pfam" id="PF00566">
    <property type="entry name" value="RabGAP-TBC"/>
    <property type="match status" value="1"/>
</dbReference>
<reference evidence="2" key="1">
    <citation type="submission" date="2021-02" db="EMBL/GenBank/DDBJ databases">
        <authorList>
            <person name="Nowell W R."/>
        </authorList>
    </citation>
    <scope>NUCLEOTIDE SEQUENCE</scope>
</reference>
<sequence>MSHKTDDNLKELFLNQIQKLLLSSDKSIEDLQSLLQTIKQSEQYNYYQYAFQSAHVSAIDEHKYEIDYLKKGQSTWEKRIVKSLNTMCVEINLPLARQRNENEMRSVRKHWNELGHICGDLNRFRPVYSAKDFLDVICVLINPNLKIDESLWNCGLIKIPIVTKSFTEIKSFFSDLCPNIIQYCSDETFNEVKEEENIRLALQILEKKWNINSIREYARRGCPTSLRGKLWSAMLDVDFSNWHLTYFNYLKQNVIDFDLLVDSLYFKDVKLTAVNDDQLFVFEDYLYQVLLLFSRDTYVQSCFSTSTNGCQPIRSFVKKVINADECSVIYPPNGIIPFYGFSMLVAPMCFVFEDPIHLYFIFQQFYMKYFFHLHHISASPKAIIGLCVLFESLLRQISSELWFHLQEIQVQPLRIAFKWMMRAFSGYLGSNQLLALWDRILAYDSLEILAVLAAAIFILRKGNVLKESSETAIEAIFSDISSIKVIPLLQFILGH</sequence>
<dbReference type="EMBL" id="CAJNOM010000234">
    <property type="protein sequence ID" value="CAF1265371.1"/>
    <property type="molecule type" value="Genomic_DNA"/>
</dbReference>
<dbReference type="PANTHER" id="PTHR16110:SF1">
    <property type="entry name" value="TBC1 DOMAIN FAMILY MEMBER 19"/>
    <property type="match status" value="1"/>
</dbReference>
<dbReference type="PANTHER" id="PTHR16110">
    <property type="entry name" value="TBC1 DOMAIN FAMILY MEMBER 19"/>
    <property type="match status" value="1"/>
</dbReference>
<evidence type="ECO:0000259" key="1">
    <source>
        <dbReference type="PROSITE" id="PS50086"/>
    </source>
</evidence>
<protein>
    <recommendedName>
        <fullName evidence="1">Rab-GAP TBC domain-containing protein</fullName>
    </recommendedName>
</protein>
<dbReference type="InterPro" id="IPR000195">
    <property type="entry name" value="Rab-GAP-TBC_dom"/>
</dbReference>
<dbReference type="Proteomes" id="UP000663832">
    <property type="component" value="Unassembled WGS sequence"/>
</dbReference>
<dbReference type="InterPro" id="IPR035969">
    <property type="entry name" value="Rab-GAP_TBC_sf"/>
</dbReference>
<dbReference type="InterPro" id="IPR042507">
    <property type="entry name" value="TBC1D19"/>
</dbReference>
<name>A0A814JIM6_9BILA</name>
<accession>A0A814JIM6</accession>